<name>A0A5N4AWH0_PHOPY</name>
<protein>
    <recommendedName>
        <fullName evidence="4">FLYWCH-type domain-containing protein</fullName>
    </recommendedName>
</protein>
<proteinExistence type="predicted"/>
<gene>
    <name evidence="5" type="ORF">PPYR_03853</name>
</gene>
<organism evidence="5 6">
    <name type="scientific">Photinus pyralis</name>
    <name type="common">Common eastern firefly</name>
    <name type="synonym">Lampyris pyralis</name>
    <dbReference type="NCBI Taxonomy" id="7054"/>
    <lineage>
        <taxon>Eukaryota</taxon>
        <taxon>Metazoa</taxon>
        <taxon>Ecdysozoa</taxon>
        <taxon>Arthropoda</taxon>
        <taxon>Hexapoda</taxon>
        <taxon>Insecta</taxon>
        <taxon>Pterygota</taxon>
        <taxon>Neoptera</taxon>
        <taxon>Endopterygota</taxon>
        <taxon>Coleoptera</taxon>
        <taxon>Polyphaga</taxon>
        <taxon>Elateriformia</taxon>
        <taxon>Elateroidea</taxon>
        <taxon>Lampyridae</taxon>
        <taxon>Lampyrinae</taxon>
        <taxon>Photinus</taxon>
    </lineage>
</organism>
<dbReference type="GO" id="GO:0008270">
    <property type="term" value="F:zinc ion binding"/>
    <property type="evidence" value="ECO:0007669"/>
    <property type="project" value="UniProtKB-KW"/>
</dbReference>
<dbReference type="InParanoid" id="A0A5N4AWH0"/>
<dbReference type="AlphaFoldDB" id="A0A5N4AWH0"/>
<dbReference type="Gene3D" id="2.20.25.240">
    <property type="match status" value="1"/>
</dbReference>
<keyword evidence="6" id="KW-1185">Reference proteome</keyword>
<feature type="domain" description="FLYWCH-type" evidence="4">
    <location>
        <begin position="8"/>
        <end position="67"/>
    </location>
</feature>
<keyword evidence="1" id="KW-0479">Metal-binding</keyword>
<reference evidence="5 6" key="1">
    <citation type="journal article" date="2018" name="Elife">
        <title>Firefly genomes illuminate parallel origins of bioluminescence in beetles.</title>
        <authorList>
            <person name="Fallon T.R."/>
            <person name="Lower S.E."/>
            <person name="Chang C.H."/>
            <person name="Bessho-Uehara M."/>
            <person name="Martin G.J."/>
            <person name="Bewick A.J."/>
            <person name="Behringer M."/>
            <person name="Debat H.J."/>
            <person name="Wong I."/>
            <person name="Day J.C."/>
            <person name="Suvorov A."/>
            <person name="Silva C.J."/>
            <person name="Stanger-Hall K.F."/>
            <person name="Hall D.W."/>
            <person name="Schmitz R.J."/>
            <person name="Nelson D.R."/>
            <person name="Lewis S.M."/>
            <person name="Shigenobu S."/>
            <person name="Bybee S.M."/>
            <person name="Larracuente A.M."/>
            <person name="Oba Y."/>
            <person name="Weng J.K."/>
        </authorList>
    </citation>
    <scope>NUCLEOTIDE SEQUENCE [LARGE SCALE GENOMIC DNA]</scope>
    <source>
        <strain evidence="5">1611_PpyrPB1</strain>
        <tissue evidence="5">Whole body</tissue>
    </source>
</reference>
<dbReference type="EMBL" id="VVIM01000002">
    <property type="protein sequence ID" value="KAB0801667.1"/>
    <property type="molecule type" value="Genomic_DNA"/>
</dbReference>
<evidence type="ECO:0000256" key="1">
    <source>
        <dbReference type="ARBA" id="ARBA00022723"/>
    </source>
</evidence>
<accession>A0A5N4AWH0</accession>
<evidence type="ECO:0000313" key="5">
    <source>
        <dbReference type="EMBL" id="KAB0801667.1"/>
    </source>
</evidence>
<dbReference type="Proteomes" id="UP000327044">
    <property type="component" value="Unassembled WGS sequence"/>
</dbReference>
<evidence type="ECO:0000313" key="6">
    <source>
        <dbReference type="Proteomes" id="UP000327044"/>
    </source>
</evidence>
<sequence>MKRYARVRDRMRYIVDGFVYHNNLVSGNPPLRYLGCVEHKRTGCHGRATLPVHGTSDQIRITQLHNHPPDIIAEEKYTFHKQLKAAVRSMESSTLKNVYETVADLYPQAAVETPFRSVSSSLHRWRQNPDM</sequence>
<evidence type="ECO:0000256" key="2">
    <source>
        <dbReference type="ARBA" id="ARBA00022771"/>
    </source>
</evidence>
<evidence type="ECO:0000256" key="3">
    <source>
        <dbReference type="ARBA" id="ARBA00022833"/>
    </source>
</evidence>
<evidence type="ECO:0000259" key="4">
    <source>
        <dbReference type="Pfam" id="PF04500"/>
    </source>
</evidence>
<dbReference type="Pfam" id="PF04500">
    <property type="entry name" value="FLYWCH"/>
    <property type="match status" value="1"/>
</dbReference>
<keyword evidence="3" id="KW-0862">Zinc</keyword>
<dbReference type="InterPro" id="IPR007588">
    <property type="entry name" value="Znf_FLYWCH"/>
</dbReference>
<keyword evidence="2" id="KW-0863">Zinc-finger</keyword>
<comment type="caution">
    <text evidence="5">The sequence shown here is derived from an EMBL/GenBank/DDBJ whole genome shotgun (WGS) entry which is preliminary data.</text>
</comment>